<reference evidence="2" key="1">
    <citation type="submission" date="2024-07" db="EMBL/GenBank/DDBJ databases">
        <title>Complete genome sequences of cellulolytic bacteria, Kitasatospora sp. CMC57 and Streptomyces sp. CMC78, isolated from Japanese agricultural soil.</title>
        <authorList>
            <person name="Hashimoto T."/>
            <person name="Ito M."/>
            <person name="Iwamoto M."/>
            <person name="Fukahori D."/>
            <person name="Shoda T."/>
            <person name="Sakoda M."/>
            <person name="Morohoshi T."/>
            <person name="Mitsuboshi M."/>
            <person name="Nishizawa T."/>
        </authorList>
    </citation>
    <scope>NUCLEOTIDE SEQUENCE</scope>
    <source>
        <strain evidence="2">CMC78</strain>
    </source>
</reference>
<evidence type="ECO:0000313" key="2">
    <source>
        <dbReference type="EMBL" id="BFP53126.1"/>
    </source>
</evidence>
<name>A0AB33KGI1_9ACTN</name>
<dbReference type="AlphaFoldDB" id="A0AB33KGI1"/>
<accession>A0AB33KGI1</accession>
<sequence>MSPGGYPLWPGCATGLPFEALESDAVFDRVLYDGAEFGVQPHLGSEEEQDYLRVPGLLEPDQVQLLLLPDTALPRVIAHLRYVTNGKMSERSDQADPTTGPARCVASSALRHRQPQ</sequence>
<feature type="region of interest" description="Disordered" evidence="1">
    <location>
        <begin position="87"/>
        <end position="116"/>
    </location>
</feature>
<dbReference type="EMBL" id="AP035884">
    <property type="protein sequence ID" value="BFP53126.1"/>
    <property type="molecule type" value="Genomic_DNA"/>
</dbReference>
<proteinExistence type="predicted"/>
<gene>
    <name evidence="2" type="ORF">SCMC78_29330</name>
</gene>
<dbReference type="KEGG" id="stcm:SCMC78_29330"/>
<protein>
    <submittedName>
        <fullName evidence="2">Uncharacterized protein</fullName>
    </submittedName>
</protein>
<evidence type="ECO:0000256" key="1">
    <source>
        <dbReference type="SAM" id="MobiDB-lite"/>
    </source>
</evidence>
<dbReference type="RefSeq" id="WP_408053789.1">
    <property type="nucleotide sequence ID" value="NZ_AP035884.1"/>
</dbReference>
<organism evidence="2">
    <name type="scientific">Streptomyces sp. CMC78</name>
    <dbReference type="NCBI Taxonomy" id="3231512"/>
    <lineage>
        <taxon>Bacteria</taxon>
        <taxon>Bacillati</taxon>
        <taxon>Actinomycetota</taxon>
        <taxon>Actinomycetes</taxon>
        <taxon>Kitasatosporales</taxon>
        <taxon>Streptomycetaceae</taxon>
        <taxon>Streptomyces</taxon>
    </lineage>
</organism>